<sequence>MSYSLTFFLEFLAFFKMAVTWKIKVEISSNFLHSIRTSICITE</sequence>
<feature type="chain" id="PRO_5010889187" evidence="1">
    <location>
        <begin position="21"/>
        <end position="43"/>
    </location>
</feature>
<feature type="signal peptide" evidence="1">
    <location>
        <begin position="1"/>
        <end position="20"/>
    </location>
</feature>
<organism evidence="2">
    <name type="scientific">Amphimedon queenslandica</name>
    <name type="common">Sponge</name>
    <dbReference type="NCBI Taxonomy" id="400682"/>
    <lineage>
        <taxon>Eukaryota</taxon>
        <taxon>Metazoa</taxon>
        <taxon>Porifera</taxon>
        <taxon>Demospongiae</taxon>
        <taxon>Heteroscleromorpha</taxon>
        <taxon>Haplosclerida</taxon>
        <taxon>Niphatidae</taxon>
        <taxon>Amphimedon</taxon>
    </lineage>
</organism>
<keyword evidence="1" id="KW-0732">Signal</keyword>
<proteinExistence type="predicted"/>
<name>A0A1X7SZS4_AMPQE</name>
<dbReference type="EnsemblMetazoa" id="Aqu2.1.07658_001">
    <property type="protein sequence ID" value="Aqu2.1.07658_001"/>
    <property type="gene ID" value="Aqu2.1.07658"/>
</dbReference>
<reference evidence="2" key="1">
    <citation type="submission" date="2017-05" db="UniProtKB">
        <authorList>
            <consortium name="EnsemblMetazoa"/>
        </authorList>
    </citation>
    <scope>IDENTIFICATION</scope>
</reference>
<evidence type="ECO:0000256" key="1">
    <source>
        <dbReference type="SAM" id="SignalP"/>
    </source>
</evidence>
<dbReference type="InParanoid" id="A0A1X7SZS4"/>
<evidence type="ECO:0000313" key="2">
    <source>
        <dbReference type="EnsemblMetazoa" id="Aqu2.1.07658_001"/>
    </source>
</evidence>
<dbReference type="AlphaFoldDB" id="A0A1X7SZS4"/>
<accession>A0A1X7SZS4</accession>
<protein>
    <submittedName>
        <fullName evidence="2">Uncharacterized protein</fullName>
    </submittedName>
</protein>